<dbReference type="Proteomes" id="UP000237771">
    <property type="component" value="Unassembled WGS sequence"/>
</dbReference>
<proteinExistence type="predicted"/>
<evidence type="ECO:0000313" key="2">
    <source>
        <dbReference type="EMBL" id="SHH58815.1"/>
    </source>
</evidence>
<dbReference type="EMBL" id="FQWO01000018">
    <property type="protein sequence ID" value="SHH58815.1"/>
    <property type="molecule type" value="Genomic_DNA"/>
</dbReference>
<protein>
    <submittedName>
        <fullName evidence="2">Uncharacterized protein</fullName>
    </submittedName>
</protein>
<evidence type="ECO:0000313" key="1">
    <source>
        <dbReference type="EMBL" id="PRZ19579.1"/>
    </source>
</evidence>
<reference evidence="2" key="2">
    <citation type="submission" date="2016-11" db="EMBL/GenBank/DDBJ databases">
        <authorList>
            <person name="Jaros S."/>
            <person name="Januszkiewicz K."/>
            <person name="Wedrychowicz H."/>
        </authorList>
    </citation>
    <scope>NUCLEOTIDE SEQUENCE [LARGE SCALE GENOMIC DNA]</scope>
    <source>
        <strain evidence="2">DSM 19729</strain>
    </source>
</reference>
<dbReference type="OrthoDB" id="1371436at2"/>
<reference evidence="3" key="1">
    <citation type="submission" date="2016-11" db="EMBL/GenBank/DDBJ databases">
        <authorList>
            <person name="Varghese N."/>
            <person name="Submissions S."/>
        </authorList>
    </citation>
    <scope>NUCLEOTIDE SEQUENCE [LARGE SCALE GENOMIC DNA]</scope>
    <source>
        <strain evidence="3">DSM 19729</strain>
    </source>
</reference>
<name>A0A1M5U6X8_9FLAO</name>
<keyword evidence="4" id="KW-1185">Reference proteome</keyword>
<accession>A0A1M5U6X8</accession>
<organism evidence="2 3">
    <name type="scientific">Flavobacterium granuli</name>
    <dbReference type="NCBI Taxonomy" id="280093"/>
    <lineage>
        <taxon>Bacteria</taxon>
        <taxon>Pseudomonadati</taxon>
        <taxon>Bacteroidota</taxon>
        <taxon>Flavobacteriia</taxon>
        <taxon>Flavobacteriales</taxon>
        <taxon>Flavobacteriaceae</taxon>
        <taxon>Flavobacterium</taxon>
    </lineage>
</organism>
<dbReference type="EMBL" id="PVUB01000016">
    <property type="protein sequence ID" value="PRZ19579.1"/>
    <property type="molecule type" value="Genomic_DNA"/>
</dbReference>
<reference evidence="1 4" key="3">
    <citation type="submission" date="2018-03" db="EMBL/GenBank/DDBJ databases">
        <title>Genomic Encyclopedia of Archaeal and Bacterial Type Strains, Phase II (KMG-II): from individual species to whole genera.</title>
        <authorList>
            <person name="Goeker M."/>
        </authorList>
    </citation>
    <scope>NUCLEOTIDE SEQUENCE [LARGE SCALE GENOMIC DNA]</scope>
    <source>
        <strain evidence="1 4">DSM 17797</strain>
    </source>
</reference>
<gene>
    <name evidence="1" type="ORF">BC624_11627</name>
    <name evidence="2" type="ORF">SAMN05443373_11827</name>
</gene>
<sequence length="139" mass="16181">MENNEYIKIGLEQIEKYSSEFLEKSKPNQFYDKSIFFTQNLNGSKHNHFQIIGNLGGYPTESEFLSETNFYIISEKIINDLKNGNLDNQIIELEKKLNAKGKKHSKLKILTEKVFLKHIEERSLNIGDMVTLELVNKIL</sequence>
<dbReference type="STRING" id="280093.SAMN05443373_11827"/>
<evidence type="ECO:0000313" key="3">
    <source>
        <dbReference type="Proteomes" id="UP000184384"/>
    </source>
</evidence>
<dbReference type="RefSeq" id="WP_072946143.1">
    <property type="nucleotide sequence ID" value="NZ_FQWO01000018.1"/>
</dbReference>
<evidence type="ECO:0000313" key="4">
    <source>
        <dbReference type="Proteomes" id="UP000237771"/>
    </source>
</evidence>
<dbReference type="AlphaFoldDB" id="A0A1M5U6X8"/>
<dbReference type="Proteomes" id="UP000184384">
    <property type="component" value="Unassembled WGS sequence"/>
</dbReference>